<dbReference type="EMBL" id="CAXAMN010002403">
    <property type="protein sequence ID" value="CAK8999480.1"/>
    <property type="molecule type" value="Genomic_DNA"/>
</dbReference>
<name>A0ABP0IA82_9DINO</name>
<evidence type="ECO:0000256" key="1">
    <source>
        <dbReference type="SAM" id="MobiDB-lite"/>
    </source>
</evidence>
<gene>
    <name evidence="2" type="ORF">CCMP2556_LOCUS5670</name>
</gene>
<protein>
    <submittedName>
        <fullName evidence="2">Uncharacterized protein</fullName>
    </submittedName>
</protein>
<evidence type="ECO:0000313" key="2">
    <source>
        <dbReference type="EMBL" id="CAK8999480.1"/>
    </source>
</evidence>
<accession>A0ABP0IA82</accession>
<feature type="region of interest" description="Disordered" evidence="1">
    <location>
        <begin position="445"/>
        <end position="490"/>
    </location>
</feature>
<feature type="compositionally biased region" description="Polar residues" evidence="1">
    <location>
        <begin position="188"/>
        <end position="197"/>
    </location>
</feature>
<organism evidence="2 3">
    <name type="scientific">Durusdinium trenchii</name>
    <dbReference type="NCBI Taxonomy" id="1381693"/>
    <lineage>
        <taxon>Eukaryota</taxon>
        <taxon>Sar</taxon>
        <taxon>Alveolata</taxon>
        <taxon>Dinophyceae</taxon>
        <taxon>Suessiales</taxon>
        <taxon>Symbiodiniaceae</taxon>
        <taxon>Durusdinium</taxon>
    </lineage>
</organism>
<feature type="compositionally biased region" description="Polar residues" evidence="1">
    <location>
        <begin position="138"/>
        <end position="150"/>
    </location>
</feature>
<sequence length="1140" mass="127516">MAASSFDYGSYLDNLDNEPDAQHDGRRRRPPQTYWPPRPEWNFPLDPENVMNREVSLDSYAKKNRGTLRHFFNHYPVKKDVYPPMVHGQPEGVVPKTPSPSIPTKSKLKLKDNMVPKTPSPSQRSNKKDKKFSPNPSPGSVGSDSMSVSADGSLGRSLYQGGGRTHNPEGLPFLHDDGMAPDDDNDVFISSQTSTRMGISPPSATKSPSPKTSSVADTIRRKRTFHEGPGQASEPVAVAADDGNGKRPAKKLLPGEPLDDVRMLSPSAMDERPMLTVADEDNLPFKLLHTLNYAGFRVLITPESTHSMWNDCKNSIRRACYQHTLLLSSTLSNAAHGPYGSGRNQQSIQEAASSLSKSLSTEEFEELVDAMLRDRNLHETDDYDIPGIPTEPADIPELDCVRRLPVYVKTKSWFASVAVLHYICDNWSLMGAVLDHALSTDDGVDGPWRDAATHQQSDSDVQSQAASEDADAENADPAGDGGGMGNRPQNKKDFEKLRAQFQNTMYLCGHLYKDTSLRDDMRMVACAVDPYIDEYSAALQCQKSSQENNCQWQARRSGGEWFTTVLKSIAQIHDDSVVGRFISCDVPRGRERYTVDEPWLLEEKTRLQDFWTLLSELAAARCWSQIWYSMSLPNPGVLHENRDSAQLLLNYHRKIWNAVLTVESAVKGPKLPKAVRNILKQRLLDISCNGSQLARELFLEYTRLSWDASNKELLHMTQQVFGGPCQTKYHLEDLFAHLAKSQKASHQSTTINKWTRFLYATTLPSLRETGWKQVVTKYEDHCEEKGQLSSQILKGKTFKTSDIPSELRTHISDAVKQGKDDIKKAGTLSNQRAAAATAWVLQHEKTNFSAATMSWTGIFLMKHHVFVNTSNDNVLLSLGFRTCAALGIKLVTHNFDGSVYLTVDKHPPSNYPRWMFNHALPALDDPSERGWMHLPVEILHPYEIPDGLRLSHGVVMAVTGEPQPLIPAAVKAGIFLTLDNLRSLYARYKFKLPDSGRGKNGGYIKKDWAEAFVQFLHPSASDSEKAEMVRSIVGRDCNHLRKSKVSVHCADILRAFDGLDKTDQAEFSDLVAVAKDEQLLADRRERNSRKAQAPKGDIQHVTPKLLRNLCPPTSAVRISRHPVLKRYQCFYTGKDVESGD</sequence>
<feature type="region of interest" description="Disordered" evidence="1">
    <location>
        <begin position="83"/>
        <end position="261"/>
    </location>
</feature>
<proteinExistence type="predicted"/>
<dbReference type="Proteomes" id="UP001642484">
    <property type="component" value="Unassembled WGS sequence"/>
</dbReference>
<comment type="caution">
    <text evidence="2">The sequence shown here is derived from an EMBL/GenBank/DDBJ whole genome shotgun (WGS) entry which is preliminary data.</text>
</comment>
<keyword evidence="3" id="KW-1185">Reference proteome</keyword>
<reference evidence="2 3" key="1">
    <citation type="submission" date="2024-02" db="EMBL/GenBank/DDBJ databases">
        <authorList>
            <person name="Chen Y."/>
            <person name="Shah S."/>
            <person name="Dougan E. K."/>
            <person name="Thang M."/>
            <person name="Chan C."/>
        </authorList>
    </citation>
    <scope>NUCLEOTIDE SEQUENCE [LARGE SCALE GENOMIC DNA]</scope>
</reference>
<evidence type="ECO:0000313" key="3">
    <source>
        <dbReference type="Proteomes" id="UP001642484"/>
    </source>
</evidence>
<feature type="compositionally biased region" description="Low complexity" evidence="1">
    <location>
        <begin position="455"/>
        <end position="467"/>
    </location>
</feature>
<feature type="compositionally biased region" description="Low complexity" evidence="1">
    <location>
        <begin position="200"/>
        <end position="214"/>
    </location>
</feature>
<feature type="region of interest" description="Disordered" evidence="1">
    <location>
        <begin position="1"/>
        <end position="46"/>
    </location>
</feature>